<reference evidence="13 15" key="1">
    <citation type="submission" date="2019-06" db="EMBL/GenBank/DDBJ databases">
        <title>Discovery of a novel chromosome fission-fusion reversal in muntjac.</title>
        <authorList>
            <person name="Mudd A.B."/>
            <person name="Bredeson J.V."/>
            <person name="Baum R."/>
            <person name="Hockemeyer D."/>
            <person name="Rokhsar D.S."/>
        </authorList>
    </citation>
    <scope>NUCLEOTIDE SEQUENCE [LARGE SCALE GENOMIC DNA]</scope>
    <source>
        <strain evidence="13">UTSW_UCB_Mm</strain>
        <tissue evidence="13">Fibroblast cell line</tissue>
    </source>
</reference>
<dbReference type="PROSITE" id="PS00086">
    <property type="entry name" value="CYTOCHROME_P450"/>
    <property type="match status" value="1"/>
</dbReference>
<dbReference type="InterPro" id="IPR050196">
    <property type="entry name" value="Cytochrome_P450_Monoox"/>
</dbReference>
<dbReference type="GO" id="GO:0020037">
    <property type="term" value="F:heme binding"/>
    <property type="evidence" value="ECO:0007669"/>
    <property type="project" value="InterPro"/>
</dbReference>
<comment type="similarity">
    <text evidence="3 11">Belongs to the cytochrome P450 family.</text>
</comment>
<evidence type="ECO:0000256" key="12">
    <source>
        <dbReference type="SAM" id="MobiDB-lite"/>
    </source>
</evidence>
<keyword evidence="15" id="KW-1185">Reference proteome</keyword>
<feature type="binding site" description="axial binding residue" evidence="10">
    <location>
        <position position="463"/>
    </location>
    <ligand>
        <name>heme</name>
        <dbReference type="ChEBI" id="CHEBI:30413"/>
    </ligand>
    <ligandPart>
        <name>Fe</name>
        <dbReference type="ChEBI" id="CHEBI:18248"/>
    </ligandPart>
</feature>
<evidence type="ECO:0000256" key="2">
    <source>
        <dbReference type="ARBA" id="ARBA00004167"/>
    </source>
</evidence>
<dbReference type="GO" id="GO:0004497">
    <property type="term" value="F:monooxygenase activity"/>
    <property type="evidence" value="ECO:0007669"/>
    <property type="project" value="UniProtKB-KW"/>
</dbReference>
<keyword evidence="5" id="KW-0812">Transmembrane</keyword>
<proteinExistence type="inferred from homology"/>
<accession>A0A5N3UW35</accession>
<dbReference type="SUPFAM" id="SSF48264">
    <property type="entry name" value="Cytochrome P450"/>
    <property type="match status" value="1"/>
</dbReference>
<evidence type="ECO:0000313" key="15">
    <source>
        <dbReference type="Proteomes" id="UP000326458"/>
    </source>
</evidence>
<dbReference type="AlphaFoldDB" id="A0A5N3UW35"/>
<keyword evidence="4 10" id="KW-0349">Heme</keyword>
<keyword evidence="9" id="KW-0472">Membrane</keyword>
<dbReference type="GO" id="GO:0005506">
    <property type="term" value="F:iron ion binding"/>
    <property type="evidence" value="ECO:0007669"/>
    <property type="project" value="InterPro"/>
</dbReference>
<dbReference type="InterPro" id="IPR036396">
    <property type="entry name" value="Cyt_P450_sf"/>
</dbReference>
<evidence type="ECO:0000313" key="13">
    <source>
        <dbReference type="EMBL" id="KAB0340759.1"/>
    </source>
</evidence>
<dbReference type="InterPro" id="IPR002401">
    <property type="entry name" value="Cyt_P450_E_grp-I"/>
</dbReference>
<dbReference type="PRINTS" id="PR00385">
    <property type="entry name" value="P450"/>
</dbReference>
<organism evidence="13 15">
    <name type="scientific">Muntiacus muntjak</name>
    <name type="common">Barking deer</name>
    <name type="synonym">Indian muntjac</name>
    <dbReference type="NCBI Taxonomy" id="9888"/>
    <lineage>
        <taxon>Eukaryota</taxon>
        <taxon>Metazoa</taxon>
        <taxon>Chordata</taxon>
        <taxon>Craniata</taxon>
        <taxon>Vertebrata</taxon>
        <taxon>Euteleostomi</taxon>
        <taxon>Mammalia</taxon>
        <taxon>Eutheria</taxon>
        <taxon>Laurasiatheria</taxon>
        <taxon>Artiodactyla</taxon>
        <taxon>Ruminantia</taxon>
        <taxon>Pecora</taxon>
        <taxon>Cervidae</taxon>
        <taxon>Muntiacinae</taxon>
        <taxon>Muntiacus</taxon>
    </lineage>
</organism>
<evidence type="ECO:0000256" key="9">
    <source>
        <dbReference type="ARBA" id="ARBA00023136"/>
    </source>
</evidence>
<dbReference type="InterPro" id="IPR001128">
    <property type="entry name" value="Cyt_P450"/>
</dbReference>
<evidence type="ECO:0000256" key="10">
    <source>
        <dbReference type="PIRSR" id="PIRSR602401-1"/>
    </source>
</evidence>
<dbReference type="Gene3D" id="1.10.630.10">
    <property type="entry name" value="Cytochrome P450"/>
    <property type="match status" value="1"/>
</dbReference>
<comment type="caution">
    <text evidence="13">The sequence shown here is derived from an EMBL/GenBank/DDBJ whole genome shotgun (WGS) entry which is preliminary data.</text>
</comment>
<evidence type="ECO:0008006" key="16">
    <source>
        <dbReference type="Google" id="ProtNLM"/>
    </source>
</evidence>
<keyword evidence="11" id="KW-0503">Monooxygenase</keyword>
<sequence>VRGGSGGEGGDIPATQSSWPARRSSQHRAMASSWMESSWLETHWARPFHLTLVFCLALGLLQAIRLYLQRQRLLRDLRPFPSPPTHWLYGHQKVDTYEGGVKEDAGNPVAQRSRYFLIFLPSLNPNSNFLYKFMIPSVGKGLVNLDGPKWFQHRRLLTAGFHFNTLKSFIEVMAQSVNIMLDKWEKICGSQDTLMDIYEHIDLMTLDVLMKCIFSWETNCQTDGSHEDYVKATSDGSNILMQRVYNFFYHYDLIFKLSPVGHRFREINKILHQHTDRLIKDRRNSPKDENKQANTQKRKYRDLLDIVLSAQVNSDVWSEVTTFILAGHDSVSAGISCLLYQLARHPEHQERCREEIRAILGDGSSITWDQLSEMPYTTMCIKESLRLAPPAVSISRRLTKPMTFPDGRSLPAGMTVVLSIWGLHHNPAIWEDPQVFDPLRFSQENNKRHSHAFLPFSTGPRNCIGQNFAMAEMKVIVALILLRFKMTAEPTKPPVFMPYIFIKPQKGVYLHLKKLP</sequence>
<evidence type="ECO:0000256" key="5">
    <source>
        <dbReference type="ARBA" id="ARBA00022692"/>
    </source>
</evidence>
<evidence type="ECO:0000313" key="14">
    <source>
        <dbReference type="EMBL" id="KAB0340760.1"/>
    </source>
</evidence>
<dbReference type="PRINTS" id="PR00463">
    <property type="entry name" value="EP450I"/>
</dbReference>
<evidence type="ECO:0000256" key="3">
    <source>
        <dbReference type="ARBA" id="ARBA00010617"/>
    </source>
</evidence>
<feature type="region of interest" description="Disordered" evidence="12">
    <location>
        <begin position="1"/>
        <end position="23"/>
    </location>
</feature>
<dbReference type="PANTHER" id="PTHR24291">
    <property type="entry name" value="CYTOCHROME P450 FAMILY 4"/>
    <property type="match status" value="1"/>
</dbReference>
<dbReference type="EMBL" id="VCEA01000036">
    <property type="protein sequence ID" value="KAB0340760.1"/>
    <property type="molecule type" value="Genomic_DNA"/>
</dbReference>
<keyword evidence="6 10" id="KW-0479">Metal-binding</keyword>
<keyword evidence="8 10" id="KW-0408">Iron</keyword>
<protein>
    <recommendedName>
        <fullName evidence="16">Cytochrome P450 family 4 subfamily X member 1</fullName>
    </recommendedName>
</protein>
<dbReference type="Pfam" id="PF00067">
    <property type="entry name" value="p450"/>
    <property type="match status" value="1"/>
</dbReference>
<evidence type="ECO:0000256" key="4">
    <source>
        <dbReference type="ARBA" id="ARBA00022617"/>
    </source>
</evidence>
<dbReference type="PANTHER" id="PTHR24291:SF63">
    <property type="entry name" value="CYTOCHROME P450 4X1-RELATED"/>
    <property type="match status" value="1"/>
</dbReference>
<gene>
    <name evidence="14" type="ORF">FD754_022852</name>
    <name evidence="13" type="ORF">FD754_022853</name>
</gene>
<keyword evidence="11" id="KW-0560">Oxidoreductase</keyword>
<evidence type="ECO:0000256" key="11">
    <source>
        <dbReference type="RuleBase" id="RU000461"/>
    </source>
</evidence>
<dbReference type="GO" id="GO:0016705">
    <property type="term" value="F:oxidoreductase activity, acting on paired donors, with incorporation or reduction of molecular oxygen"/>
    <property type="evidence" value="ECO:0007669"/>
    <property type="project" value="InterPro"/>
</dbReference>
<name>A0A5N3UW35_MUNMU</name>
<evidence type="ECO:0000256" key="7">
    <source>
        <dbReference type="ARBA" id="ARBA00022989"/>
    </source>
</evidence>
<dbReference type="InterPro" id="IPR017972">
    <property type="entry name" value="Cyt_P450_CS"/>
</dbReference>
<feature type="compositionally biased region" description="Gly residues" evidence="12">
    <location>
        <begin position="1"/>
        <end position="10"/>
    </location>
</feature>
<comment type="cofactor">
    <cofactor evidence="1 10">
        <name>heme</name>
        <dbReference type="ChEBI" id="CHEBI:30413"/>
    </cofactor>
</comment>
<dbReference type="EMBL" id="VCEA01000037">
    <property type="protein sequence ID" value="KAB0340759.1"/>
    <property type="molecule type" value="Genomic_DNA"/>
</dbReference>
<evidence type="ECO:0000256" key="1">
    <source>
        <dbReference type="ARBA" id="ARBA00001971"/>
    </source>
</evidence>
<dbReference type="Proteomes" id="UP000326458">
    <property type="component" value="Unassembled WGS sequence"/>
</dbReference>
<evidence type="ECO:0000256" key="8">
    <source>
        <dbReference type="ARBA" id="ARBA00023004"/>
    </source>
</evidence>
<feature type="non-terminal residue" evidence="13">
    <location>
        <position position="1"/>
    </location>
</feature>
<evidence type="ECO:0000256" key="6">
    <source>
        <dbReference type="ARBA" id="ARBA00022723"/>
    </source>
</evidence>
<comment type="subcellular location">
    <subcellularLocation>
        <location evidence="2">Membrane</location>
        <topology evidence="2">Single-pass membrane protein</topology>
    </subcellularLocation>
</comment>
<keyword evidence="7" id="KW-1133">Transmembrane helix</keyword>
<dbReference type="GO" id="GO:0016020">
    <property type="term" value="C:membrane"/>
    <property type="evidence" value="ECO:0007669"/>
    <property type="project" value="UniProtKB-SubCell"/>
</dbReference>